<comment type="caution">
    <text evidence="2">The sequence shown here is derived from an EMBL/GenBank/DDBJ whole genome shotgun (WGS) entry which is preliminary data.</text>
</comment>
<organism evidence="2 3">
    <name type="scientific">Actinokineospora bangkokensis</name>
    <dbReference type="NCBI Taxonomy" id="1193682"/>
    <lineage>
        <taxon>Bacteria</taxon>
        <taxon>Bacillati</taxon>
        <taxon>Actinomycetota</taxon>
        <taxon>Actinomycetes</taxon>
        <taxon>Pseudonocardiales</taxon>
        <taxon>Pseudonocardiaceae</taxon>
        <taxon>Actinokineospora</taxon>
    </lineage>
</organism>
<dbReference type="Proteomes" id="UP000186040">
    <property type="component" value="Unassembled WGS sequence"/>
</dbReference>
<sequence length="106" mass="10693">MDGRAATVVLRGDLDVAAVGWLRVGLRDALSRGPRALVVDLGGVTLCAAAALHVLLEATADAETAGVPWAVVAGGPAARRAIEAAGLVDRLHPVPSAAAAPWLSDR</sequence>
<dbReference type="AlphaFoldDB" id="A0A1Q9LPH9"/>
<dbReference type="InterPro" id="IPR036513">
    <property type="entry name" value="STAS_dom_sf"/>
</dbReference>
<keyword evidence="3" id="KW-1185">Reference proteome</keyword>
<evidence type="ECO:0000259" key="1">
    <source>
        <dbReference type="PROSITE" id="PS50801"/>
    </source>
</evidence>
<dbReference type="EMBL" id="MKQR01000009">
    <property type="protein sequence ID" value="OLR93904.1"/>
    <property type="molecule type" value="Genomic_DNA"/>
</dbReference>
<evidence type="ECO:0000313" key="2">
    <source>
        <dbReference type="EMBL" id="OLR93904.1"/>
    </source>
</evidence>
<dbReference type="PROSITE" id="PS50801">
    <property type="entry name" value="STAS"/>
    <property type="match status" value="1"/>
</dbReference>
<name>A0A1Q9LPH9_9PSEU</name>
<proteinExistence type="predicted"/>
<dbReference type="SUPFAM" id="SSF52091">
    <property type="entry name" value="SpoIIaa-like"/>
    <property type="match status" value="1"/>
</dbReference>
<reference evidence="2 3" key="1">
    <citation type="submission" date="2016-10" db="EMBL/GenBank/DDBJ databases">
        <title>The Draft Genome Sequence of Actinokineospora bangkokensis 44EHWT reveals the biosynthetic pathway of antifungal compounds Thailandins with unusual extender unit butylmalonyl-CoA.</title>
        <authorList>
            <person name="Greule A."/>
            <person name="Intra B."/>
            <person name="Flemming S."/>
            <person name="Rommel M.G."/>
            <person name="Panbangred W."/>
            <person name="Bechthold A."/>
        </authorList>
    </citation>
    <scope>NUCLEOTIDE SEQUENCE [LARGE SCALE GENOMIC DNA]</scope>
    <source>
        <strain evidence="2 3">44EHW</strain>
    </source>
</reference>
<dbReference type="CDD" id="cd07043">
    <property type="entry name" value="STAS_anti-anti-sigma_factors"/>
    <property type="match status" value="1"/>
</dbReference>
<protein>
    <recommendedName>
        <fullName evidence="1">STAS domain-containing protein</fullName>
    </recommendedName>
</protein>
<dbReference type="InterPro" id="IPR002645">
    <property type="entry name" value="STAS_dom"/>
</dbReference>
<evidence type="ECO:0000313" key="3">
    <source>
        <dbReference type="Proteomes" id="UP000186040"/>
    </source>
</evidence>
<gene>
    <name evidence="2" type="ORF">BJP25_15345</name>
</gene>
<dbReference type="STRING" id="1193682.BJP25_15345"/>
<dbReference type="InterPro" id="IPR058548">
    <property type="entry name" value="MlaB-like_STAS"/>
</dbReference>
<dbReference type="Pfam" id="PF13466">
    <property type="entry name" value="STAS_2"/>
    <property type="match status" value="1"/>
</dbReference>
<feature type="domain" description="STAS" evidence="1">
    <location>
        <begin position="1"/>
        <end position="106"/>
    </location>
</feature>
<dbReference type="Gene3D" id="3.30.750.24">
    <property type="entry name" value="STAS domain"/>
    <property type="match status" value="1"/>
</dbReference>
<accession>A0A1Q9LPH9</accession>